<feature type="compositionally biased region" description="Low complexity" evidence="1">
    <location>
        <begin position="418"/>
        <end position="451"/>
    </location>
</feature>
<name>A0A0K3CI88_RHOTO</name>
<evidence type="ECO:0000313" key="3">
    <source>
        <dbReference type="Proteomes" id="UP000199069"/>
    </source>
</evidence>
<keyword evidence="3" id="KW-1185">Reference proteome</keyword>
<feature type="region of interest" description="Disordered" evidence="1">
    <location>
        <begin position="347"/>
        <end position="399"/>
    </location>
</feature>
<feature type="region of interest" description="Disordered" evidence="1">
    <location>
        <begin position="416"/>
        <end position="604"/>
    </location>
</feature>
<dbReference type="AlphaFoldDB" id="A0A0K3CI88"/>
<dbReference type="OMA" id="SWSYFAY"/>
<sequence length="604" mass="65492">MDDPRPPRPGEHSTTLPLASFAATHAPTHPLPRLLTDPVIPRVAAVEGWLLSSKPAALLLRWGLVSERSIVLVALLGLVSAVVRWRSQWRGMLWVLGVGEALGRTVRLLERERRAGTGAEGEEDEEETEHVLSFWLLFAALSLLDNLRTTPSTAAPSPRSSIFTLPTRVRDTLRSFRQTYLHFLRLYILPTALRTRFAARELVQRYPSLDPAPHLARLPSLPRFFPSPFITAPPTASAPSRRVSTFPQPRSRPWDPLPTSLPLSWSYFAYPSSFSPSPSVPAYSARAMAAAEARWEIVKLLILWTGLRRDAFGAKSVVWDWIVGPVVGALPGRSEGKETVWKVVKESRREAKIEPEARVSQDRPRTAQDSDHSPPPSTSPFLPLQQPPPPPAAPSVISTASSAANSYTWTPRRAGFYHPSSSDHPSTSSTPRRLRSSSPTPSTSTAGTRSPFTLQSPPPGRAFALPLPGQVTTTPQGVTYRFASSQHPLLGPRAASTSAISLAQGEGARGRGGRRGKRDSLLFESPPRSPVGLGGSSSAEEEEGEGLSSEEQEADSDLDPPPTPGEQEAEEGARKWATVLAEAASSVEGDGEEEEEKGGSGWSV</sequence>
<evidence type="ECO:0000313" key="2">
    <source>
        <dbReference type="EMBL" id="CTR08215.1"/>
    </source>
</evidence>
<dbReference type="STRING" id="5286.A0A0K3CI88"/>
<proteinExistence type="predicted"/>
<protein>
    <submittedName>
        <fullName evidence="2">FGENESH: predicted gene_7.461 protein</fullName>
    </submittedName>
</protein>
<evidence type="ECO:0000256" key="1">
    <source>
        <dbReference type="SAM" id="MobiDB-lite"/>
    </source>
</evidence>
<reference evidence="2 3" key="1">
    <citation type="submission" date="2015-07" db="EMBL/GenBank/DDBJ databases">
        <authorList>
            <person name="Cajimat M.N.B."/>
            <person name="Milazzo M.L."/>
            <person name="Fulhorst C.F."/>
        </authorList>
    </citation>
    <scope>NUCLEOTIDE SEQUENCE [LARGE SCALE GENOMIC DNA]</scope>
    <source>
        <strain evidence="2">Single colony</strain>
    </source>
</reference>
<feature type="compositionally biased region" description="Acidic residues" evidence="1">
    <location>
        <begin position="539"/>
        <end position="558"/>
    </location>
</feature>
<accession>A0A0K3CI88</accession>
<feature type="compositionally biased region" description="Polar residues" evidence="1">
    <location>
        <begin position="470"/>
        <end position="487"/>
    </location>
</feature>
<feature type="compositionally biased region" description="Basic and acidic residues" evidence="1">
    <location>
        <begin position="347"/>
        <end position="372"/>
    </location>
</feature>
<gene>
    <name evidence="2" type="primary">FGENESH: predicted gene_7.461</name>
    <name evidence="2" type="ORF">BN2166_0040760</name>
</gene>
<dbReference type="Proteomes" id="UP000199069">
    <property type="component" value="Unassembled WGS sequence"/>
</dbReference>
<organism evidence="2 3">
    <name type="scientific">Rhodotorula toruloides</name>
    <name type="common">Yeast</name>
    <name type="synonym">Rhodosporidium toruloides</name>
    <dbReference type="NCBI Taxonomy" id="5286"/>
    <lineage>
        <taxon>Eukaryota</taxon>
        <taxon>Fungi</taxon>
        <taxon>Dikarya</taxon>
        <taxon>Basidiomycota</taxon>
        <taxon>Pucciniomycotina</taxon>
        <taxon>Microbotryomycetes</taxon>
        <taxon>Sporidiobolales</taxon>
        <taxon>Sporidiobolaceae</taxon>
        <taxon>Rhodotorula</taxon>
    </lineage>
</organism>
<dbReference type="EMBL" id="CWKI01000007">
    <property type="protein sequence ID" value="CTR08215.1"/>
    <property type="molecule type" value="Genomic_DNA"/>
</dbReference>